<feature type="transmembrane region" description="Helical" evidence="2">
    <location>
        <begin position="64"/>
        <end position="83"/>
    </location>
</feature>
<evidence type="ECO:0000256" key="2">
    <source>
        <dbReference type="SAM" id="Phobius"/>
    </source>
</evidence>
<keyword evidence="2" id="KW-1133">Transmembrane helix</keyword>
<reference evidence="3 4" key="1">
    <citation type="journal article" date="2015" name="BMC Genomics">
        <title>Gene expression during zombie ant biting behavior reflects the complexity underlying fungal parasitic behavioral manipulation.</title>
        <authorList>
            <person name="de Bekker C."/>
            <person name="Ohm R.A."/>
            <person name="Loreto R.G."/>
            <person name="Sebastian A."/>
            <person name="Albert I."/>
            <person name="Merrow M."/>
            <person name="Brachmann A."/>
            <person name="Hughes D.P."/>
        </authorList>
    </citation>
    <scope>NUCLEOTIDE SEQUENCE [LARGE SCALE GENOMIC DNA]</scope>
    <source>
        <strain evidence="3 4">SC16a</strain>
    </source>
</reference>
<gene>
    <name evidence="3" type="ORF">XA68_15669</name>
</gene>
<dbReference type="OrthoDB" id="5421757at2759"/>
<accession>A0A2A9P802</accession>
<feature type="compositionally biased region" description="Basic residues" evidence="1">
    <location>
        <begin position="1"/>
        <end position="12"/>
    </location>
</feature>
<keyword evidence="2" id="KW-0472">Membrane</keyword>
<dbReference type="Proteomes" id="UP000037136">
    <property type="component" value="Unassembled WGS sequence"/>
</dbReference>
<protein>
    <submittedName>
        <fullName evidence="3">Uncharacterized protein</fullName>
    </submittedName>
</protein>
<evidence type="ECO:0000256" key="1">
    <source>
        <dbReference type="SAM" id="MobiDB-lite"/>
    </source>
</evidence>
<reference evidence="3 4" key="2">
    <citation type="journal article" date="2017" name="Sci. Rep.">
        <title>Ant-infecting Ophiocordyceps genomes reveal a high diversity of potential behavioral manipulation genes and a possible major role for enterotoxins.</title>
        <authorList>
            <person name="de Bekker C."/>
            <person name="Ohm R.A."/>
            <person name="Evans H.C."/>
            <person name="Brachmann A."/>
            <person name="Hughes D.P."/>
        </authorList>
    </citation>
    <scope>NUCLEOTIDE SEQUENCE [LARGE SCALE GENOMIC DNA]</scope>
    <source>
        <strain evidence="3 4">SC16a</strain>
    </source>
</reference>
<evidence type="ECO:0000313" key="4">
    <source>
        <dbReference type="Proteomes" id="UP000037136"/>
    </source>
</evidence>
<name>A0A2A9P802_OPHUN</name>
<comment type="caution">
    <text evidence="3">The sequence shown here is derived from an EMBL/GenBank/DDBJ whole genome shotgun (WGS) entry which is preliminary data.</text>
</comment>
<dbReference type="AlphaFoldDB" id="A0A2A9P802"/>
<keyword evidence="4" id="KW-1185">Reference proteome</keyword>
<dbReference type="STRING" id="268505.A0A2A9P802"/>
<evidence type="ECO:0000313" key="3">
    <source>
        <dbReference type="EMBL" id="PFH56990.1"/>
    </source>
</evidence>
<dbReference type="EMBL" id="LAZP02000474">
    <property type="protein sequence ID" value="PFH56990.1"/>
    <property type="molecule type" value="Genomic_DNA"/>
</dbReference>
<organism evidence="3 4">
    <name type="scientific">Ophiocordyceps unilateralis</name>
    <name type="common">Zombie-ant fungus</name>
    <name type="synonym">Torrubia unilateralis</name>
    <dbReference type="NCBI Taxonomy" id="268505"/>
    <lineage>
        <taxon>Eukaryota</taxon>
        <taxon>Fungi</taxon>
        <taxon>Dikarya</taxon>
        <taxon>Ascomycota</taxon>
        <taxon>Pezizomycotina</taxon>
        <taxon>Sordariomycetes</taxon>
        <taxon>Hypocreomycetidae</taxon>
        <taxon>Hypocreales</taxon>
        <taxon>Ophiocordycipitaceae</taxon>
        <taxon>Ophiocordyceps</taxon>
    </lineage>
</organism>
<feature type="region of interest" description="Disordered" evidence="1">
    <location>
        <begin position="1"/>
        <end position="25"/>
    </location>
</feature>
<proteinExistence type="predicted"/>
<sequence length="352" mass="40526">MAPARRPAKKTKPGGVTAALSTDELPSPFKRPPEVLQSFVAGLVERHIYVTHIDSQPAVFKRNIFLVPVAMNLCISLLFVWRMYAVLPWYWQLVLSALGYVSEATFAASQSSWPELAREIGRRGLTMFIDFVLFVCVWHWPVDFAAGRRHGNPMLWRRRVGFRDKEIYVRRSRKWDEAVGDVLADSDSRNIITAYIRQATSPMLQDQKTGYLLMDAAWDLDWEAMVYAHDLVDKKHIALEAFRNVVLLHHRDYGWLCYDLKAGAEIDSEDKRRQVFAFRDALTSMGKEDLFYRWVETVQFETTQPGGFGTAQQEATAKKIREMFETEHVNFDELWKEATGGKQAFSSTESTE</sequence>
<keyword evidence="2" id="KW-0812">Transmembrane</keyword>